<evidence type="ECO:0000313" key="3">
    <source>
        <dbReference type="Proteomes" id="UP000836841"/>
    </source>
</evidence>
<evidence type="ECO:0000259" key="1">
    <source>
        <dbReference type="Pfam" id="PF13966"/>
    </source>
</evidence>
<dbReference type="EMBL" id="OU466857">
    <property type="protein sequence ID" value="CAH2035103.1"/>
    <property type="molecule type" value="Genomic_DNA"/>
</dbReference>
<sequence>MVSDLLDAHTKQSNEPLLHQVLAPEDIIGQISSYGVSPGMANIPRRAVIGSWTRSGLFKNHQDNTMAPIEIKLWTNLWKIQAPLKLKLFLWKSLSGALVVKERLQSRNILIDGTCSTCGDGWKQSAICSLYARMQKQRGSCLAFSTTIRLFT</sequence>
<dbReference type="Proteomes" id="UP000836841">
    <property type="component" value="Chromosome 1"/>
</dbReference>
<organism evidence="2 3">
    <name type="scientific">Thlaspi arvense</name>
    <name type="common">Field penny-cress</name>
    <dbReference type="NCBI Taxonomy" id="13288"/>
    <lineage>
        <taxon>Eukaryota</taxon>
        <taxon>Viridiplantae</taxon>
        <taxon>Streptophyta</taxon>
        <taxon>Embryophyta</taxon>
        <taxon>Tracheophyta</taxon>
        <taxon>Spermatophyta</taxon>
        <taxon>Magnoliopsida</taxon>
        <taxon>eudicotyledons</taxon>
        <taxon>Gunneridae</taxon>
        <taxon>Pentapetalae</taxon>
        <taxon>rosids</taxon>
        <taxon>malvids</taxon>
        <taxon>Brassicales</taxon>
        <taxon>Brassicaceae</taxon>
        <taxon>Thlaspideae</taxon>
        <taxon>Thlaspi</taxon>
    </lineage>
</organism>
<keyword evidence="3" id="KW-1185">Reference proteome</keyword>
<dbReference type="Pfam" id="PF13966">
    <property type="entry name" value="zf-RVT"/>
    <property type="match status" value="1"/>
</dbReference>
<dbReference type="AlphaFoldDB" id="A0AAU9RA82"/>
<proteinExistence type="predicted"/>
<reference evidence="2 3" key="1">
    <citation type="submission" date="2022-03" db="EMBL/GenBank/DDBJ databases">
        <authorList>
            <person name="Nunn A."/>
            <person name="Chopra R."/>
            <person name="Nunn A."/>
            <person name="Contreras Garrido A."/>
        </authorList>
    </citation>
    <scope>NUCLEOTIDE SEQUENCE [LARGE SCALE GENOMIC DNA]</scope>
</reference>
<gene>
    <name evidence="2" type="ORF">TAV2_LOCUS2407</name>
</gene>
<evidence type="ECO:0000313" key="2">
    <source>
        <dbReference type="EMBL" id="CAH2035103.1"/>
    </source>
</evidence>
<protein>
    <recommendedName>
        <fullName evidence="1">Reverse transcriptase zinc-binding domain-containing protein</fullName>
    </recommendedName>
</protein>
<name>A0AAU9RA82_THLAR</name>
<feature type="domain" description="Reverse transcriptase zinc-binding" evidence="1">
    <location>
        <begin position="69"/>
        <end position="121"/>
    </location>
</feature>
<accession>A0AAU9RA82</accession>
<feature type="non-terminal residue" evidence="2">
    <location>
        <position position="1"/>
    </location>
</feature>
<dbReference type="InterPro" id="IPR026960">
    <property type="entry name" value="RVT-Znf"/>
</dbReference>